<dbReference type="AlphaFoldDB" id="A0A9K3CXB2"/>
<keyword evidence="1" id="KW-0175">Coiled coil</keyword>
<proteinExistence type="predicted"/>
<organism evidence="3 4">
    <name type="scientific">Kipferlia bialata</name>
    <dbReference type="NCBI Taxonomy" id="797122"/>
    <lineage>
        <taxon>Eukaryota</taxon>
        <taxon>Metamonada</taxon>
        <taxon>Carpediemonas-like organisms</taxon>
        <taxon>Kipferlia</taxon>
    </lineage>
</organism>
<name>A0A9K3CXB2_9EUKA</name>
<feature type="region of interest" description="Disordered" evidence="2">
    <location>
        <begin position="360"/>
        <end position="381"/>
    </location>
</feature>
<dbReference type="Proteomes" id="UP000265618">
    <property type="component" value="Unassembled WGS sequence"/>
</dbReference>
<evidence type="ECO:0000313" key="4">
    <source>
        <dbReference type="Proteomes" id="UP000265618"/>
    </source>
</evidence>
<gene>
    <name evidence="3" type="ORF">KIPB_005326</name>
</gene>
<dbReference type="EMBL" id="BDIP01001232">
    <property type="protein sequence ID" value="GIQ83920.1"/>
    <property type="molecule type" value="Genomic_DNA"/>
</dbReference>
<evidence type="ECO:0000256" key="2">
    <source>
        <dbReference type="SAM" id="MobiDB-lite"/>
    </source>
</evidence>
<evidence type="ECO:0000313" key="3">
    <source>
        <dbReference type="EMBL" id="GIQ83920.1"/>
    </source>
</evidence>
<sequence>MKRMKDVSFATRRCKTVPLPPLVTQPYAKAASTAWKALSRCLGSRDTGLSDDVVDLLCWAGDVVCGVEVDGLFYTSCTQAEEGQLVEVLSLWLGESRLHVMDGEFGCASLPRIIVRATEKGVRVGLQRSGRPSHRRRAAKPTPQRLLSSLAWDQWDSTGIPTLVFMRDTPLAMSHIFSQRHEVFSFTRSLSAVKEHIRGSGPQALYDAVTHRRTERKEKCRLAALASASLLQPKVGSWVPLPLLAAAAHLSSWSEASALKGHIGTGLLKETYRSLRDSRVSVTSPEESCPPEAEEWNEAIVELVQSEKCTAIPGHTLSQQGWQLVLEGLSAQGDTPTEGLGVLLDLQCCLHSLCVYNPHDEDSDTESASGDTQTSRRERERVLEARCESLAGSLEDKTTECDRVRHSNEVLTEENSGLTKKLRDAHTTIEEREKKIETCEEDLHIAVQEDQVEYEVLRASYLRVEGERDAAVERAEQAERTQAKSAKGEARALKALYRELKAKQKPKNRSRRKR</sequence>
<evidence type="ECO:0000256" key="1">
    <source>
        <dbReference type="SAM" id="Coils"/>
    </source>
</evidence>
<reference evidence="3 4" key="1">
    <citation type="journal article" date="2018" name="PLoS ONE">
        <title>The draft genome of Kipferlia bialata reveals reductive genome evolution in fornicate parasites.</title>
        <authorList>
            <person name="Tanifuji G."/>
            <person name="Takabayashi S."/>
            <person name="Kume K."/>
            <person name="Takagi M."/>
            <person name="Nakayama T."/>
            <person name="Kamikawa R."/>
            <person name="Inagaki Y."/>
            <person name="Hashimoto T."/>
        </authorList>
    </citation>
    <scope>NUCLEOTIDE SEQUENCE [LARGE SCALE GENOMIC DNA]</scope>
    <source>
        <strain evidence="3">NY0173</strain>
    </source>
</reference>
<feature type="coiled-coil region" evidence="1">
    <location>
        <begin position="422"/>
        <end position="503"/>
    </location>
</feature>
<protein>
    <submittedName>
        <fullName evidence="3">Uncharacterized protein</fullName>
    </submittedName>
</protein>
<accession>A0A9K3CXB2</accession>
<keyword evidence="4" id="KW-1185">Reference proteome</keyword>
<comment type="caution">
    <text evidence="3">The sequence shown here is derived from an EMBL/GenBank/DDBJ whole genome shotgun (WGS) entry which is preliminary data.</text>
</comment>